<keyword evidence="3" id="KW-1185">Reference proteome</keyword>
<organism evidence="2 3">
    <name type="scientific">Enterovirga aerilata</name>
    <dbReference type="NCBI Taxonomy" id="2730920"/>
    <lineage>
        <taxon>Bacteria</taxon>
        <taxon>Pseudomonadati</taxon>
        <taxon>Pseudomonadota</taxon>
        <taxon>Alphaproteobacteria</taxon>
        <taxon>Hyphomicrobiales</taxon>
        <taxon>Methylobacteriaceae</taxon>
        <taxon>Enterovirga</taxon>
    </lineage>
</organism>
<evidence type="ECO:0000313" key="3">
    <source>
        <dbReference type="Proteomes" id="UP000564885"/>
    </source>
</evidence>
<proteinExistence type="predicted"/>
<keyword evidence="1" id="KW-1133">Transmembrane helix</keyword>
<keyword evidence="1" id="KW-0812">Transmembrane</keyword>
<reference evidence="2 3" key="1">
    <citation type="submission" date="2020-04" db="EMBL/GenBank/DDBJ databases">
        <title>Enterovirga sp. isolate from soil.</title>
        <authorList>
            <person name="Chea S."/>
            <person name="Kim D.-U."/>
        </authorList>
    </citation>
    <scope>NUCLEOTIDE SEQUENCE [LARGE SCALE GENOMIC DNA]</scope>
    <source>
        <strain evidence="2 3">DB1703</strain>
    </source>
</reference>
<gene>
    <name evidence="2" type="ORF">HJG44_07605</name>
</gene>
<protein>
    <submittedName>
        <fullName evidence="2">DUF2842 domain-containing protein</fullName>
    </submittedName>
</protein>
<dbReference type="Pfam" id="PF11003">
    <property type="entry name" value="DUF2842"/>
    <property type="match status" value="1"/>
</dbReference>
<dbReference type="InterPro" id="IPR021265">
    <property type="entry name" value="DUF2842"/>
</dbReference>
<feature type="transmembrane region" description="Helical" evidence="1">
    <location>
        <begin position="7"/>
        <end position="28"/>
    </location>
</feature>
<keyword evidence="1" id="KW-0472">Membrane</keyword>
<dbReference type="EMBL" id="JABEPP010000002">
    <property type="protein sequence ID" value="NNM72260.1"/>
    <property type="molecule type" value="Genomic_DNA"/>
</dbReference>
<evidence type="ECO:0000313" key="2">
    <source>
        <dbReference type="EMBL" id="NNM72260.1"/>
    </source>
</evidence>
<dbReference type="RefSeq" id="WP_171217748.1">
    <property type="nucleotide sequence ID" value="NZ_JABEPP010000002.1"/>
</dbReference>
<sequence length="69" mass="7681">MPRRLRTLVGTITILVFVAVYALVAIAIADSRIVNAPKLVQTIAYFLLGTIWILPLMPLIRWMEGGSRS</sequence>
<accession>A0A849I879</accession>
<comment type="caution">
    <text evidence="2">The sequence shown here is derived from an EMBL/GenBank/DDBJ whole genome shotgun (WGS) entry which is preliminary data.</text>
</comment>
<feature type="transmembrane region" description="Helical" evidence="1">
    <location>
        <begin position="40"/>
        <end position="60"/>
    </location>
</feature>
<evidence type="ECO:0000256" key="1">
    <source>
        <dbReference type="SAM" id="Phobius"/>
    </source>
</evidence>
<name>A0A849I879_9HYPH</name>
<dbReference type="AlphaFoldDB" id="A0A849I879"/>
<dbReference type="Proteomes" id="UP000564885">
    <property type="component" value="Unassembled WGS sequence"/>
</dbReference>